<reference evidence="10" key="1">
    <citation type="journal article" date="2019" name="Int. J. Syst. Evol. Microbiol.">
        <title>The Global Catalogue of Microorganisms (GCM) 10K type strain sequencing project: providing services to taxonomists for standard genome sequencing and annotation.</title>
        <authorList>
            <consortium name="The Broad Institute Genomics Platform"/>
            <consortium name="The Broad Institute Genome Sequencing Center for Infectious Disease"/>
            <person name="Wu L."/>
            <person name="Ma J."/>
        </authorList>
    </citation>
    <scope>NUCLEOTIDE SEQUENCE [LARGE SCALE GENOMIC DNA]</scope>
    <source>
        <strain evidence="10">JCM 3146</strain>
    </source>
</reference>
<evidence type="ECO:0000256" key="6">
    <source>
        <dbReference type="ARBA" id="ARBA00023251"/>
    </source>
</evidence>
<proteinExistence type="inferred from homology"/>
<keyword evidence="5 7" id="KW-0067">ATP-binding</keyword>
<keyword evidence="2 7" id="KW-0808">Transferase</keyword>
<dbReference type="EMBL" id="BAAABM010000041">
    <property type="protein sequence ID" value="GAA0350388.1"/>
    <property type="molecule type" value="Genomic_DNA"/>
</dbReference>
<keyword evidence="10" id="KW-1185">Reference proteome</keyword>
<dbReference type="SUPFAM" id="SSF56112">
    <property type="entry name" value="Protein kinase-like (PK-like)"/>
    <property type="match status" value="1"/>
</dbReference>
<name>A0ABP3GN04_9ACTN</name>
<evidence type="ECO:0000256" key="3">
    <source>
        <dbReference type="ARBA" id="ARBA00022741"/>
    </source>
</evidence>
<dbReference type="Pfam" id="PF01636">
    <property type="entry name" value="APH"/>
    <property type="match status" value="1"/>
</dbReference>
<evidence type="ECO:0000256" key="4">
    <source>
        <dbReference type="ARBA" id="ARBA00022777"/>
    </source>
</evidence>
<dbReference type="InterPro" id="IPR051678">
    <property type="entry name" value="AGP_Transferase"/>
</dbReference>
<feature type="domain" description="Aminoglycoside phosphotransferase" evidence="8">
    <location>
        <begin position="36"/>
        <end position="258"/>
    </location>
</feature>
<evidence type="ECO:0000256" key="7">
    <source>
        <dbReference type="PIRNR" id="PIRNR000706"/>
    </source>
</evidence>
<keyword evidence="6 7" id="KW-0046">Antibiotic resistance</keyword>
<accession>A0ABP3GN04</accession>
<dbReference type="CDD" id="cd05150">
    <property type="entry name" value="APH"/>
    <property type="match status" value="1"/>
</dbReference>
<evidence type="ECO:0000313" key="10">
    <source>
        <dbReference type="Proteomes" id="UP001501822"/>
    </source>
</evidence>
<dbReference type="Proteomes" id="UP001501822">
    <property type="component" value="Unassembled WGS sequence"/>
</dbReference>
<evidence type="ECO:0000256" key="5">
    <source>
        <dbReference type="ARBA" id="ARBA00022840"/>
    </source>
</evidence>
<dbReference type="PANTHER" id="PTHR21310">
    <property type="entry name" value="AMINOGLYCOSIDE PHOSPHOTRANSFERASE-RELATED-RELATED"/>
    <property type="match status" value="1"/>
</dbReference>
<comment type="similarity">
    <text evidence="1 7">Belongs to the aminoglycoside phosphotransferase family.</text>
</comment>
<dbReference type="Gene3D" id="3.90.1200.10">
    <property type="match status" value="1"/>
</dbReference>
<evidence type="ECO:0000256" key="2">
    <source>
        <dbReference type="ARBA" id="ARBA00022679"/>
    </source>
</evidence>
<dbReference type="InterPro" id="IPR002575">
    <property type="entry name" value="Aminoglycoside_PTrfase"/>
</dbReference>
<evidence type="ECO:0000259" key="8">
    <source>
        <dbReference type="Pfam" id="PF01636"/>
    </source>
</evidence>
<organism evidence="9 10">
    <name type="scientific">Actinoallomurus spadix</name>
    <dbReference type="NCBI Taxonomy" id="79912"/>
    <lineage>
        <taxon>Bacteria</taxon>
        <taxon>Bacillati</taxon>
        <taxon>Actinomycetota</taxon>
        <taxon>Actinomycetes</taxon>
        <taxon>Streptosporangiales</taxon>
        <taxon>Thermomonosporaceae</taxon>
        <taxon>Actinoallomurus</taxon>
    </lineage>
</organism>
<keyword evidence="3 7" id="KW-0547">Nucleotide-binding</keyword>
<dbReference type="PIRSF" id="PIRSF000706">
    <property type="entry name" value="Kanamycin_kin"/>
    <property type="match status" value="1"/>
</dbReference>
<dbReference type="Gene3D" id="3.30.200.20">
    <property type="entry name" value="Phosphorylase Kinase, domain 1"/>
    <property type="match status" value="1"/>
</dbReference>
<protein>
    <submittedName>
        <fullName evidence="9">Aminoglycoside 3'-phosphotransferase</fullName>
    </submittedName>
</protein>
<evidence type="ECO:0000313" key="9">
    <source>
        <dbReference type="EMBL" id="GAA0350388.1"/>
    </source>
</evidence>
<dbReference type="RefSeq" id="WP_252807746.1">
    <property type="nucleotide sequence ID" value="NZ_BAAABM010000041.1"/>
</dbReference>
<evidence type="ECO:0000256" key="1">
    <source>
        <dbReference type="ARBA" id="ARBA00006219"/>
    </source>
</evidence>
<gene>
    <name evidence="9" type="ORF">GCM10010151_45110</name>
</gene>
<dbReference type="PANTHER" id="PTHR21310:SF41">
    <property type="entry name" value="3'-PHOSPHOTRANSFERASE, PUTATIVE-RELATED"/>
    <property type="match status" value="1"/>
</dbReference>
<keyword evidence="4 7" id="KW-0418">Kinase</keyword>
<dbReference type="InterPro" id="IPR011009">
    <property type="entry name" value="Kinase-like_dom_sf"/>
</dbReference>
<sequence>MVAGPPRSDVAVPARVTALAAGRPVRAVWENEMGGLTFEVGADPDRCFVKWAPPGGGSDLADEAVRLSWAVAFTPVPRVLDQGADDEGSWLVTAALTGQSAVADRWKAEPRTAVTAVGEGLRALHEALPVAECPFTWAAEDRLAIARRRAAQGRLDPAKWDPAHRSLGVDGALELAADIPPHDRLVVCHGDACAPNTLVGADGRWSAHVDLGRLGVADRWADLAIAAWSTEWNYGPGWEDLLLDAYGVRPDPDRIRYYRLLWDLGA</sequence>
<dbReference type="InterPro" id="IPR024165">
    <property type="entry name" value="Kan/Strep_kinase"/>
</dbReference>
<comment type="caution">
    <text evidence="9">The sequence shown here is derived from an EMBL/GenBank/DDBJ whole genome shotgun (WGS) entry which is preliminary data.</text>
</comment>